<dbReference type="EMBL" id="JAINUF010000015">
    <property type="protein sequence ID" value="KAJ8341831.1"/>
    <property type="molecule type" value="Genomic_DNA"/>
</dbReference>
<gene>
    <name evidence="2" type="ORF">SKAU_G00341220</name>
</gene>
<organism evidence="2 3">
    <name type="scientific">Synaphobranchus kaupii</name>
    <name type="common">Kaup's arrowtooth eel</name>
    <dbReference type="NCBI Taxonomy" id="118154"/>
    <lineage>
        <taxon>Eukaryota</taxon>
        <taxon>Metazoa</taxon>
        <taxon>Chordata</taxon>
        <taxon>Craniata</taxon>
        <taxon>Vertebrata</taxon>
        <taxon>Euteleostomi</taxon>
        <taxon>Actinopterygii</taxon>
        <taxon>Neopterygii</taxon>
        <taxon>Teleostei</taxon>
        <taxon>Anguilliformes</taxon>
        <taxon>Synaphobranchidae</taxon>
        <taxon>Synaphobranchus</taxon>
    </lineage>
</organism>
<evidence type="ECO:0000313" key="3">
    <source>
        <dbReference type="Proteomes" id="UP001152622"/>
    </source>
</evidence>
<evidence type="ECO:0000313" key="2">
    <source>
        <dbReference type="EMBL" id="KAJ8341831.1"/>
    </source>
</evidence>
<name>A0A9Q1EN16_SYNKA</name>
<dbReference type="Proteomes" id="UP001152622">
    <property type="component" value="Chromosome 15"/>
</dbReference>
<protein>
    <submittedName>
        <fullName evidence="2">Uncharacterized protein</fullName>
    </submittedName>
</protein>
<accession>A0A9Q1EN16</accession>
<proteinExistence type="predicted"/>
<evidence type="ECO:0000256" key="1">
    <source>
        <dbReference type="SAM" id="MobiDB-lite"/>
    </source>
</evidence>
<feature type="compositionally biased region" description="Basic residues" evidence="1">
    <location>
        <begin position="162"/>
        <end position="172"/>
    </location>
</feature>
<sequence>MVRQNGELSLLDIRKEEIRWVEEGQSTREKVVNRPQDQGAVYTIVPAHQDGPVHRVHWMELRRAPRGEELDAQPGSPLHNVDDSVSAIAAMSDSKEESMMLVLEDDERTDPVVRTPGIENRGSPVQDQEIDPETSEGSPKPVSPLAPGLRRSTRSTAGFHSNPHRSPYRRITHGSPAQGGD</sequence>
<feature type="region of interest" description="Disordered" evidence="1">
    <location>
        <begin position="103"/>
        <end position="181"/>
    </location>
</feature>
<reference evidence="2" key="1">
    <citation type="journal article" date="2023" name="Science">
        <title>Genome structures resolve the early diversification of teleost fishes.</title>
        <authorList>
            <person name="Parey E."/>
            <person name="Louis A."/>
            <person name="Montfort J."/>
            <person name="Bouchez O."/>
            <person name="Roques C."/>
            <person name="Iampietro C."/>
            <person name="Lluch J."/>
            <person name="Castinel A."/>
            <person name="Donnadieu C."/>
            <person name="Desvignes T."/>
            <person name="Floi Bucao C."/>
            <person name="Jouanno E."/>
            <person name="Wen M."/>
            <person name="Mejri S."/>
            <person name="Dirks R."/>
            <person name="Jansen H."/>
            <person name="Henkel C."/>
            <person name="Chen W.J."/>
            <person name="Zahm M."/>
            <person name="Cabau C."/>
            <person name="Klopp C."/>
            <person name="Thompson A.W."/>
            <person name="Robinson-Rechavi M."/>
            <person name="Braasch I."/>
            <person name="Lecointre G."/>
            <person name="Bobe J."/>
            <person name="Postlethwait J.H."/>
            <person name="Berthelot C."/>
            <person name="Roest Crollius H."/>
            <person name="Guiguen Y."/>
        </authorList>
    </citation>
    <scope>NUCLEOTIDE SEQUENCE</scope>
    <source>
        <strain evidence="2">WJC10195</strain>
    </source>
</reference>
<keyword evidence="3" id="KW-1185">Reference proteome</keyword>
<comment type="caution">
    <text evidence="2">The sequence shown here is derived from an EMBL/GenBank/DDBJ whole genome shotgun (WGS) entry which is preliminary data.</text>
</comment>
<dbReference type="AlphaFoldDB" id="A0A9Q1EN16"/>